<name>A0A6G1IHU5_9PLEO</name>
<evidence type="ECO:0000313" key="3">
    <source>
        <dbReference type="Proteomes" id="UP000799291"/>
    </source>
</evidence>
<reference evidence="2" key="1">
    <citation type="journal article" date="2020" name="Stud. Mycol.">
        <title>101 Dothideomycetes genomes: a test case for predicting lifestyles and emergence of pathogens.</title>
        <authorList>
            <person name="Haridas S."/>
            <person name="Albert R."/>
            <person name="Binder M."/>
            <person name="Bloem J."/>
            <person name="Labutti K."/>
            <person name="Salamov A."/>
            <person name="Andreopoulos B."/>
            <person name="Baker S."/>
            <person name="Barry K."/>
            <person name="Bills G."/>
            <person name="Bluhm B."/>
            <person name="Cannon C."/>
            <person name="Castanera R."/>
            <person name="Culley D."/>
            <person name="Daum C."/>
            <person name="Ezra D."/>
            <person name="Gonzalez J."/>
            <person name="Henrissat B."/>
            <person name="Kuo A."/>
            <person name="Liang C."/>
            <person name="Lipzen A."/>
            <person name="Lutzoni F."/>
            <person name="Magnuson J."/>
            <person name="Mondo S."/>
            <person name="Nolan M."/>
            <person name="Ohm R."/>
            <person name="Pangilinan J."/>
            <person name="Park H.-J."/>
            <person name="Ramirez L."/>
            <person name="Alfaro M."/>
            <person name="Sun H."/>
            <person name="Tritt A."/>
            <person name="Yoshinaga Y."/>
            <person name="Zwiers L.-H."/>
            <person name="Turgeon B."/>
            <person name="Goodwin S."/>
            <person name="Spatafora J."/>
            <person name="Crous P."/>
            <person name="Grigoriev I."/>
        </authorList>
    </citation>
    <scope>NUCLEOTIDE SEQUENCE</scope>
    <source>
        <strain evidence="2">CBS 122367</strain>
    </source>
</reference>
<gene>
    <name evidence="2" type="ORF">K458DRAFT_423659</name>
</gene>
<proteinExistence type="predicted"/>
<evidence type="ECO:0000256" key="1">
    <source>
        <dbReference type="SAM" id="MobiDB-lite"/>
    </source>
</evidence>
<dbReference type="Proteomes" id="UP000799291">
    <property type="component" value="Unassembled WGS sequence"/>
</dbReference>
<dbReference type="EMBL" id="MU005618">
    <property type="protein sequence ID" value="KAF2677806.1"/>
    <property type="molecule type" value="Genomic_DNA"/>
</dbReference>
<accession>A0A6G1IHU5</accession>
<organism evidence="2 3">
    <name type="scientific">Lentithecium fluviatile CBS 122367</name>
    <dbReference type="NCBI Taxonomy" id="1168545"/>
    <lineage>
        <taxon>Eukaryota</taxon>
        <taxon>Fungi</taxon>
        <taxon>Dikarya</taxon>
        <taxon>Ascomycota</taxon>
        <taxon>Pezizomycotina</taxon>
        <taxon>Dothideomycetes</taxon>
        <taxon>Pleosporomycetidae</taxon>
        <taxon>Pleosporales</taxon>
        <taxon>Massarineae</taxon>
        <taxon>Lentitheciaceae</taxon>
        <taxon>Lentithecium</taxon>
    </lineage>
</organism>
<dbReference type="AlphaFoldDB" id="A0A6G1IHU5"/>
<keyword evidence="3" id="KW-1185">Reference proteome</keyword>
<sequence>MRPMQSRRAVDRKHAVRANGCVAVDGATWDIRIQPGSGRDTQKTDMNTGRTNVPRETDSTSLPDNRMFVICTGTAAGLSVREPQHVQRNC</sequence>
<evidence type="ECO:0000313" key="2">
    <source>
        <dbReference type="EMBL" id="KAF2677806.1"/>
    </source>
</evidence>
<protein>
    <submittedName>
        <fullName evidence="2">Uncharacterized protein</fullName>
    </submittedName>
</protein>
<feature type="region of interest" description="Disordered" evidence="1">
    <location>
        <begin position="32"/>
        <end position="61"/>
    </location>
</feature>